<dbReference type="Gene3D" id="3.30.70.270">
    <property type="match status" value="1"/>
</dbReference>
<dbReference type="RefSeq" id="WP_260995123.1">
    <property type="nucleotide sequence ID" value="NZ_JAODWD010000005.1"/>
</dbReference>
<dbReference type="PROSITE" id="PS50883">
    <property type="entry name" value="EAL"/>
    <property type="match status" value="1"/>
</dbReference>
<gene>
    <name evidence="4" type="ORF">N4S67_21975</name>
</gene>
<feature type="transmembrane region" description="Helical" evidence="1">
    <location>
        <begin position="39"/>
        <end position="60"/>
    </location>
</feature>
<feature type="domain" description="GGDEF" evidence="3">
    <location>
        <begin position="374"/>
        <end position="507"/>
    </location>
</feature>
<feature type="transmembrane region" description="Helical" evidence="1">
    <location>
        <begin position="182"/>
        <end position="203"/>
    </location>
</feature>
<dbReference type="NCBIfam" id="TIGR00254">
    <property type="entry name" value="GGDEF"/>
    <property type="match status" value="1"/>
</dbReference>
<evidence type="ECO:0000313" key="4">
    <source>
        <dbReference type="EMBL" id="MCT7661077.1"/>
    </source>
</evidence>
<name>A0ABT2MFN6_9MYCO</name>
<feature type="transmembrane region" description="Helical" evidence="1">
    <location>
        <begin position="12"/>
        <end position="33"/>
    </location>
</feature>
<dbReference type="InterPro" id="IPR029787">
    <property type="entry name" value="Nucleotide_cyclase"/>
</dbReference>
<keyword evidence="5" id="KW-1185">Reference proteome</keyword>
<feature type="transmembrane region" description="Helical" evidence="1">
    <location>
        <begin position="144"/>
        <end position="162"/>
    </location>
</feature>
<dbReference type="InterPro" id="IPR035919">
    <property type="entry name" value="EAL_sf"/>
</dbReference>
<dbReference type="InterPro" id="IPR000160">
    <property type="entry name" value="GGDEF_dom"/>
</dbReference>
<dbReference type="SUPFAM" id="SSF141868">
    <property type="entry name" value="EAL domain-like"/>
    <property type="match status" value="1"/>
</dbReference>
<dbReference type="InterPro" id="IPR043128">
    <property type="entry name" value="Rev_trsase/Diguanyl_cyclase"/>
</dbReference>
<dbReference type="InterPro" id="IPR001633">
    <property type="entry name" value="EAL_dom"/>
</dbReference>
<dbReference type="Pfam" id="PF00563">
    <property type="entry name" value="EAL"/>
    <property type="match status" value="1"/>
</dbReference>
<accession>A0ABT2MFN6</accession>
<dbReference type="Proteomes" id="UP001206639">
    <property type="component" value="Unassembled WGS sequence"/>
</dbReference>
<evidence type="ECO:0000259" key="3">
    <source>
        <dbReference type="PROSITE" id="PS50887"/>
    </source>
</evidence>
<keyword evidence="1" id="KW-0472">Membrane</keyword>
<dbReference type="PROSITE" id="PS50887">
    <property type="entry name" value="GGDEF"/>
    <property type="match status" value="1"/>
</dbReference>
<dbReference type="InterPro" id="IPR052155">
    <property type="entry name" value="Biofilm_reg_signaling"/>
</dbReference>
<dbReference type="PANTHER" id="PTHR44757:SF2">
    <property type="entry name" value="BIOFILM ARCHITECTURE MAINTENANCE PROTEIN MBAA"/>
    <property type="match status" value="1"/>
</dbReference>
<feature type="transmembrane region" description="Helical" evidence="1">
    <location>
        <begin position="307"/>
        <end position="326"/>
    </location>
</feature>
<keyword evidence="1" id="KW-0812">Transmembrane</keyword>
<feature type="transmembrane region" description="Helical" evidence="1">
    <location>
        <begin position="281"/>
        <end position="301"/>
    </location>
</feature>
<dbReference type="Pfam" id="PF00990">
    <property type="entry name" value="GGDEF"/>
    <property type="match status" value="1"/>
</dbReference>
<organism evidence="4 5">
    <name type="scientific">Mycobacterium deserti</name>
    <dbReference type="NCBI Taxonomy" id="2978347"/>
    <lineage>
        <taxon>Bacteria</taxon>
        <taxon>Bacillati</taxon>
        <taxon>Actinomycetota</taxon>
        <taxon>Actinomycetes</taxon>
        <taxon>Mycobacteriales</taxon>
        <taxon>Mycobacteriaceae</taxon>
        <taxon>Mycobacterium</taxon>
    </lineage>
</organism>
<evidence type="ECO:0000313" key="5">
    <source>
        <dbReference type="Proteomes" id="UP001206639"/>
    </source>
</evidence>
<dbReference type="CDD" id="cd01949">
    <property type="entry name" value="GGDEF"/>
    <property type="match status" value="1"/>
</dbReference>
<feature type="transmembrane region" description="Helical" evidence="1">
    <location>
        <begin position="242"/>
        <end position="260"/>
    </location>
</feature>
<feature type="domain" description="EAL" evidence="2">
    <location>
        <begin position="508"/>
        <end position="763"/>
    </location>
</feature>
<comment type="caution">
    <text evidence="4">The sequence shown here is derived from an EMBL/GenBank/DDBJ whole genome shotgun (WGS) entry which is preliminary data.</text>
</comment>
<reference evidence="5" key="1">
    <citation type="submission" date="2023-07" db="EMBL/GenBank/DDBJ databases">
        <authorList>
            <person name="Deng Y."/>
            <person name="Zhang Y.-Q."/>
        </authorList>
    </citation>
    <scope>NUCLEOTIDE SEQUENCE [LARGE SCALE GENOMIC DNA]</scope>
    <source>
        <strain evidence="5">CPCC 205710</strain>
    </source>
</reference>
<sequence length="771" mass="82284">MLVKGDKPRLVLFAAVFAVVLVVAVVNALALWGQDVSRLVYGLMQLTAGSGAILCALIMAWRTSGLSRWWRLTAVASIAGWMLGQYFWMWSDAGRKTGVLPTPGVVAYFVALLCGLVTTLLLVRAGGGLRGRPDRAIRNSPVTTVLDALVAALSFSILVALAGSGAVRGTAPDRMGTPTASFAYWLLEVLVVIVAVAVAMTYLPSRPYRLNYLLLATGGVLAATADRLVVYLGNTVGEGGELWGGIGFVLAPVLVGYGLLDFRHSGTAIRRSDNALELVQLALPYAGFLGVAVLFAFHVLSDQRLDPIAVGATGLMVLLVAVRQVVAMRAQRRLTYRLYDTQRRLAHQVHHDSLTGLPNRLLFAQRLDEVMRGNRFVLIFVDLDDFKDVNDRFGHAAGDELLRAVGERLLRCVAEPDTVARIGGDEFAILVDGEQEEPEVVADRLRVALREPFAVHGSSVRIRASMGVVRPAVDEPSPSPDDLMRQADLSMYAGKRLGKDTAVVYQPTSDLTADFPTVLRKADGGVPAGFQLVYQPVVRVPDGAPQGVEALARWNAPNGIELPPETFVAAAEAAGLGATLDAMVLDLACEEVKRAGIDLVLYVNIGGARLGNAGFEQQVLRTLTRHGIPPTQLVLEITETVPIVDLAGAAAQIERLNEFGVKVALDDFGTGYNSLMYLHALPVQIVKLDRSLAVGAERHRDVTLYRSVIGLCDALDLDVIAEGIETSAQAQTIAAAGCGLAQGHLYGTPAPIAELAISAVGVPVGQAERIG</sequence>
<keyword evidence="1" id="KW-1133">Transmembrane helix</keyword>
<evidence type="ECO:0000256" key="1">
    <source>
        <dbReference type="SAM" id="Phobius"/>
    </source>
</evidence>
<dbReference type="SMART" id="SM00052">
    <property type="entry name" value="EAL"/>
    <property type="match status" value="1"/>
</dbReference>
<dbReference type="PANTHER" id="PTHR44757">
    <property type="entry name" value="DIGUANYLATE CYCLASE DGCP"/>
    <property type="match status" value="1"/>
</dbReference>
<dbReference type="SUPFAM" id="SSF55073">
    <property type="entry name" value="Nucleotide cyclase"/>
    <property type="match status" value="1"/>
</dbReference>
<proteinExistence type="predicted"/>
<feature type="transmembrane region" description="Helical" evidence="1">
    <location>
        <begin position="72"/>
        <end position="90"/>
    </location>
</feature>
<protein>
    <submittedName>
        <fullName evidence="4">EAL domain-containing protein</fullName>
    </submittedName>
</protein>
<feature type="transmembrane region" description="Helical" evidence="1">
    <location>
        <begin position="210"/>
        <end position="230"/>
    </location>
</feature>
<dbReference type="CDD" id="cd01948">
    <property type="entry name" value="EAL"/>
    <property type="match status" value="1"/>
</dbReference>
<dbReference type="EMBL" id="JAODWD010000005">
    <property type="protein sequence ID" value="MCT7661077.1"/>
    <property type="molecule type" value="Genomic_DNA"/>
</dbReference>
<feature type="transmembrane region" description="Helical" evidence="1">
    <location>
        <begin position="105"/>
        <end position="123"/>
    </location>
</feature>
<dbReference type="Gene3D" id="3.20.20.450">
    <property type="entry name" value="EAL domain"/>
    <property type="match status" value="1"/>
</dbReference>
<dbReference type="SMART" id="SM00267">
    <property type="entry name" value="GGDEF"/>
    <property type="match status" value="1"/>
</dbReference>
<evidence type="ECO:0000259" key="2">
    <source>
        <dbReference type="PROSITE" id="PS50883"/>
    </source>
</evidence>